<dbReference type="Pfam" id="PF00884">
    <property type="entry name" value="Sulfatase"/>
    <property type="match status" value="1"/>
</dbReference>
<dbReference type="InterPro" id="IPR017850">
    <property type="entry name" value="Alkaline_phosphatase_core_sf"/>
</dbReference>
<evidence type="ECO:0000313" key="4">
    <source>
        <dbReference type="EMBL" id="QTD36382.1"/>
    </source>
</evidence>
<protein>
    <submittedName>
        <fullName evidence="4">Sulfatase-like hydrolase/transferase</fullName>
    </submittedName>
</protein>
<sequence length="101" mass="11300">MNYLNKNKMKKKVFQQGLILTFMFLVTLSLFSKKAQRPNIIFIMSDDHSVGATGAYGNSLVPTPNIDRLADQGMIFNNCFNVISICGMSSFYKPRLANGGR</sequence>
<dbReference type="Gene3D" id="3.40.720.10">
    <property type="entry name" value="Alkaline Phosphatase, subunit A"/>
    <property type="match status" value="1"/>
</dbReference>
<dbReference type="Proteomes" id="UP000663935">
    <property type="component" value="Chromosome"/>
</dbReference>
<gene>
    <name evidence="4" type="ORF">JL193_09435</name>
</gene>
<dbReference type="PANTHER" id="PTHR42693:SF53">
    <property type="entry name" value="ENDO-4-O-SULFATASE"/>
    <property type="match status" value="1"/>
</dbReference>
<comment type="similarity">
    <text evidence="1">Belongs to the sulfatase family.</text>
</comment>
<dbReference type="RefSeq" id="WP_207970570.1">
    <property type="nucleotide sequence ID" value="NZ_CP071795.1"/>
</dbReference>
<proteinExistence type="inferred from homology"/>
<keyword evidence="5" id="KW-1185">Reference proteome</keyword>
<reference evidence="4 5" key="1">
    <citation type="submission" date="2021-03" db="EMBL/GenBank/DDBJ databases">
        <title>Complete genome of Polaribacter_sp.G4M1.</title>
        <authorList>
            <person name="Jeong S.W."/>
            <person name="Bae J.W."/>
        </authorList>
    </citation>
    <scope>NUCLEOTIDE SEQUENCE [LARGE SCALE GENOMIC DNA]</scope>
    <source>
        <strain evidence="4 5">G4M1</strain>
    </source>
</reference>
<dbReference type="EMBL" id="CP071795">
    <property type="protein sequence ID" value="QTD36382.1"/>
    <property type="molecule type" value="Genomic_DNA"/>
</dbReference>
<accession>A0ABX7SQ79</accession>
<organism evidence="4 5">
    <name type="scientific">Polaribacter batillariae</name>
    <dbReference type="NCBI Taxonomy" id="2808900"/>
    <lineage>
        <taxon>Bacteria</taxon>
        <taxon>Pseudomonadati</taxon>
        <taxon>Bacteroidota</taxon>
        <taxon>Flavobacteriia</taxon>
        <taxon>Flavobacteriales</taxon>
        <taxon>Flavobacteriaceae</taxon>
    </lineage>
</organism>
<keyword evidence="2" id="KW-0378">Hydrolase</keyword>
<dbReference type="SUPFAM" id="SSF53649">
    <property type="entry name" value="Alkaline phosphatase-like"/>
    <property type="match status" value="1"/>
</dbReference>
<feature type="domain" description="Sulfatase N-terminal" evidence="3">
    <location>
        <begin position="38"/>
        <end position="80"/>
    </location>
</feature>
<name>A0ABX7SQ79_9FLAO</name>
<dbReference type="InterPro" id="IPR050738">
    <property type="entry name" value="Sulfatase"/>
</dbReference>
<evidence type="ECO:0000313" key="5">
    <source>
        <dbReference type="Proteomes" id="UP000663935"/>
    </source>
</evidence>
<evidence type="ECO:0000259" key="3">
    <source>
        <dbReference type="Pfam" id="PF00884"/>
    </source>
</evidence>
<evidence type="ECO:0000256" key="2">
    <source>
        <dbReference type="ARBA" id="ARBA00022801"/>
    </source>
</evidence>
<dbReference type="PANTHER" id="PTHR42693">
    <property type="entry name" value="ARYLSULFATASE FAMILY MEMBER"/>
    <property type="match status" value="1"/>
</dbReference>
<dbReference type="InterPro" id="IPR000917">
    <property type="entry name" value="Sulfatase_N"/>
</dbReference>
<evidence type="ECO:0000256" key="1">
    <source>
        <dbReference type="ARBA" id="ARBA00008779"/>
    </source>
</evidence>